<evidence type="ECO:0000313" key="2">
    <source>
        <dbReference type="EMBL" id="KKN37007.1"/>
    </source>
</evidence>
<name>A0A0F9QJ07_9ZZZZ</name>
<dbReference type="InterPro" id="IPR050128">
    <property type="entry name" value="Sulfate_adenylyltrnsfr_sub2"/>
</dbReference>
<dbReference type="Gene3D" id="3.40.50.620">
    <property type="entry name" value="HUPs"/>
    <property type="match status" value="1"/>
</dbReference>
<dbReference type="GO" id="GO:0003824">
    <property type="term" value="F:catalytic activity"/>
    <property type="evidence" value="ECO:0007669"/>
    <property type="project" value="InterPro"/>
</dbReference>
<feature type="domain" description="Phosphoadenosine phosphosulphate reductase" evidence="1">
    <location>
        <begin position="47"/>
        <end position="214"/>
    </location>
</feature>
<dbReference type="Pfam" id="PF01507">
    <property type="entry name" value="PAPS_reduct"/>
    <property type="match status" value="1"/>
</dbReference>
<gene>
    <name evidence="2" type="ORF">LCGC14_0767670</name>
</gene>
<dbReference type="InterPro" id="IPR002500">
    <property type="entry name" value="PAPS_reduct_dom"/>
</dbReference>
<dbReference type="PANTHER" id="PTHR43196">
    <property type="entry name" value="SULFATE ADENYLYLTRANSFERASE SUBUNIT 2"/>
    <property type="match status" value="1"/>
</dbReference>
<evidence type="ECO:0000259" key="1">
    <source>
        <dbReference type="Pfam" id="PF01507"/>
    </source>
</evidence>
<dbReference type="EMBL" id="LAZR01001927">
    <property type="protein sequence ID" value="KKN37007.1"/>
    <property type="molecule type" value="Genomic_DNA"/>
</dbReference>
<protein>
    <recommendedName>
        <fullName evidence="1">Phosphoadenosine phosphosulphate reductase domain-containing protein</fullName>
    </recommendedName>
</protein>
<dbReference type="AlphaFoldDB" id="A0A0F9QJ07"/>
<organism evidence="2">
    <name type="scientific">marine sediment metagenome</name>
    <dbReference type="NCBI Taxonomy" id="412755"/>
    <lineage>
        <taxon>unclassified sequences</taxon>
        <taxon>metagenomes</taxon>
        <taxon>ecological metagenomes</taxon>
    </lineage>
</organism>
<accession>A0A0F9QJ07</accession>
<dbReference type="PANTHER" id="PTHR43196:SF2">
    <property type="entry name" value="PHOSPHOADENOSINE PHOSPHOSULFATE REDUCTASE"/>
    <property type="match status" value="1"/>
</dbReference>
<sequence>MGIEQLTYIDNTKIIDTVMLPPATYQDKIDVAIALLQAWEPPGGFFFADSGGKDSCLTMDLLDKAKSKYDAHYAVSPIDPPQIYDFLKECHPDTQWDIHAKNFWGSVLDKGLPMRNQRWCCQIIKEAGGDGRIVVTGNRRAEGNIRRNQCYVEVGRRKKSNKTFLRPILNFDDNDVWRYIRENNIPYCSLYDEGATRKGYGEGYFKRLGCVLCPFSRNIKREEYYFPKIVANWKRVCGRLNDKSEAKGWLDAKGEPLKHIFKTPDKRYDWWVARDRARHRKDPRQLEFDSH</sequence>
<comment type="caution">
    <text evidence="2">The sequence shown here is derived from an EMBL/GenBank/DDBJ whole genome shotgun (WGS) entry which is preliminary data.</text>
</comment>
<dbReference type="SUPFAM" id="SSF52402">
    <property type="entry name" value="Adenine nucleotide alpha hydrolases-like"/>
    <property type="match status" value="1"/>
</dbReference>
<reference evidence="2" key="1">
    <citation type="journal article" date="2015" name="Nature">
        <title>Complex archaea that bridge the gap between prokaryotes and eukaryotes.</title>
        <authorList>
            <person name="Spang A."/>
            <person name="Saw J.H."/>
            <person name="Jorgensen S.L."/>
            <person name="Zaremba-Niedzwiedzka K."/>
            <person name="Martijn J."/>
            <person name="Lind A.E."/>
            <person name="van Eijk R."/>
            <person name="Schleper C."/>
            <person name="Guy L."/>
            <person name="Ettema T.J."/>
        </authorList>
    </citation>
    <scope>NUCLEOTIDE SEQUENCE</scope>
</reference>
<dbReference type="InterPro" id="IPR014729">
    <property type="entry name" value="Rossmann-like_a/b/a_fold"/>
</dbReference>
<proteinExistence type="predicted"/>